<dbReference type="Pfam" id="PF12697">
    <property type="entry name" value="Abhydrolase_6"/>
    <property type="match status" value="1"/>
</dbReference>
<dbReference type="EMBL" id="AP023086">
    <property type="protein sequence ID" value="BCD97399.1"/>
    <property type="molecule type" value="Genomic_DNA"/>
</dbReference>
<dbReference type="SUPFAM" id="SSF53474">
    <property type="entry name" value="alpha/beta-Hydrolases"/>
    <property type="match status" value="1"/>
</dbReference>
<accession>A0AAN2BJX7</accession>
<protein>
    <recommendedName>
        <fullName evidence="2">AB hydrolase-1 domain-containing protein</fullName>
    </recommendedName>
</protein>
<feature type="chain" id="PRO_5042957864" description="AB hydrolase-1 domain-containing protein" evidence="1">
    <location>
        <begin position="24"/>
        <end position="238"/>
    </location>
</feature>
<name>A0AAN2BJX7_9GAMM</name>
<dbReference type="Gene3D" id="3.40.50.1820">
    <property type="entry name" value="alpha/beta hydrolase"/>
    <property type="match status" value="1"/>
</dbReference>
<dbReference type="AlphaFoldDB" id="A0AAN2BJX7"/>
<feature type="signal peptide" evidence="1">
    <location>
        <begin position="1"/>
        <end position="23"/>
    </location>
</feature>
<evidence type="ECO:0000259" key="2">
    <source>
        <dbReference type="Pfam" id="PF12697"/>
    </source>
</evidence>
<dbReference type="InterPro" id="IPR000073">
    <property type="entry name" value="AB_hydrolase_1"/>
</dbReference>
<evidence type="ECO:0000313" key="4">
    <source>
        <dbReference type="Proteomes" id="UP001320119"/>
    </source>
</evidence>
<evidence type="ECO:0000256" key="1">
    <source>
        <dbReference type="SAM" id="SignalP"/>
    </source>
</evidence>
<dbReference type="InterPro" id="IPR029058">
    <property type="entry name" value="AB_hydrolase_fold"/>
</dbReference>
<reference evidence="3 4" key="1">
    <citation type="journal article" date="2022" name="IScience">
        <title>An ultrasensitive nanofiber-based assay for enzymatic hydrolysis and deep-sea microbial degradation of cellulose.</title>
        <authorList>
            <person name="Tsudome M."/>
            <person name="Tachioka M."/>
            <person name="Miyazaki M."/>
            <person name="Uchimura K."/>
            <person name="Tsuda M."/>
            <person name="Takaki Y."/>
            <person name="Deguchi S."/>
        </authorList>
    </citation>
    <scope>NUCLEOTIDE SEQUENCE [LARGE SCALE GENOMIC DNA]</scope>
    <source>
        <strain evidence="3 4">GE09</strain>
    </source>
</reference>
<dbReference type="PANTHER" id="PTHR37946:SF1">
    <property type="entry name" value="SLL1969 PROTEIN"/>
    <property type="match status" value="1"/>
</dbReference>
<organism evidence="3 4">
    <name type="scientific">Marinagarivorans cellulosilyticus</name>
    <dbReference type="NCBI Taxonomy" id="2721545"/>
    <lineage>
        <taxon>Bacteria</taxon>
        <taxon>Pseudomonadati</taxon>
        <taxon>Pseudomonadota</taxon>
        <taxon>Gammaproteobacteria</taxon>
        <taxon>Cellvibrionales</taxon>
        <taxon>Cellvibrionaceae</taxon>
        <taxon>Marinagarivorans</taxon>
    </lineage>
</organism>
<proteinExistence type="predicted"/>
<keyword evidence="4" id="KW-1185">Reference proteome</keyword>
<dbReference type="KEGG" id="marq:MARGE09_P1600"/>
<keyword evidence="1" id="KW-0732">Signal</keyword>
<gene>
    <name evidence="3" type="ORF">MARGE09_P1600</name>
</gene>
<feature type="domain" description="AB hydrolase-1" evidence="2">
    <location>
        <begin position="26"/>
        <end position="140"/>
    </location>
</feature>
<evidence type="ECO:0000313" key="3">
    <source>
        <dbReference type="EMBL" id="BCD97399.1"/>
    </source>
</evidence>
<dbReference type="Proteomes" id="UP001320119">
    <property type="component" value="Chromosome"/>
</dbReference>
<dbReference type="PANTHER" id="PTHR37946">
    <property type="entry name" value="SLL1969 PROTEIN"/>
    <property type="match status" value="1"/>
</dbReference>
<sequence length="238" mass="25656">MHKYKASILALLFSAGVMSTAHAQCVILLHGLARSSNSMAKMEAALAQNYTVINVDYPSREHTVEALSAIAIAPALEKCEGNTVNFVTHSMGGILVRHYLTQHPIEQLGRIVMLGPPNQGSEVIDALGDWPGFEWLNGPAGQQLGTQANSLPLALGQVDAEVGIIAGDRTINFILSAIIPAADDGKVAVERTKLNGMEDHIIIHTTHPFMMKNNEVIIQVKHFLANGHFAHNKTTTAK</sequence>